<reference evidence="1" key="1">
    <citation type="submission" date="2014-12" db="EMBL/GenBank/DDBJ databases">
        <title>Insight into the proteome of Arion vulgaris.</title>
        <authorList>
            <person name="Aradska J."/>
            <person name="Bulat T."/>
            <person name="Smidak R."/>
            <person name="Sarate P."/>
            <person name="Gangsoo J."/>
            <person name="Sialana F."/>
            <person name="Bilban M."/>
            <person name="Lubec G."/>
        </authorList>
    </citation>
    <scope>NUCLEOTIDE SEQUENCE</scope>
    <source>
        <tissue evidence="1">Skin</tissue>
    </source>
</reference>
<proteinExistence type="predicted"/>
<organism evidence="1">
    <name type="scientific">Arion vulgaris</name>
    <dbReference type="NCBI Taxonomy" id="1028688"/>
    <lineage>
        <taxon>Eukaryota</taxon>
        <taxon>Metazoa</taxon>
        <taxon>Spiralia</taxon>
        <taxon>Lophotrochozoa</taxon>
        <taxon>Mollusca</taxon>
        <taxon>Gastropoda</taxon>
        <taxon>Heterobranchia</taxon>
        <taxon>Euthyneura</taxon>
        <taxon>Panpulmonata</taxon>
        <taxon>Eupulmonata</taxon>
        <taxon>Stylommatophora</taxon>
        <taxon>Helicina</taxon>
        <taxon>Arionoidea</taxon>
        <taxon>Arionidae</taxon>
        <taxon>Arion</taxon>
    </lineage>
</organism>
<evidence type="ECO:0000313" key="1">
    <source>
        <dbReference type="EMBL" id="CEK91287.1"/>
    </source>
</evidence>
<protein>
    <submittedName>
        <fullName evidence="1">Uncharacterized protein</fullName>
    </submittedName>
</protein>
<accession>A0A0B7BEH3</accession>
<dbReference type="EMBL" id="HACG01044422">
    <property type="protein sequence ID" value="CEK91287.1"/>
    <property type="molecule type" value="Transcribed_RNA"/>
</dbReference>
<sequence>MQQSDLSWHCSFHLQPKSAEAGTFRLPCQHSMKTEWRYLNTGCKSESNSINTLEMDRYSGSE</sequence>
<dbReference type="AlphaFoldDB" id="A0A0B7BEH3"/>
<name>A0A0B7BEH3_9EUPU</name>
<gene>
    <name evidence="1" type="primary">ORF181999</name>
</gene>